<organism evidence="2 3">
    <name type="scientific">Batillaria attramentaria</name>
    <dbReference type="NCBI Taxonomy" id="370345"/>
    <lineage>
        <taxon>Eukaryota</taxon>
        <taxon>Metazoa</taxon>
        <taxon>Spiralia</taxon>
        <taxon>Lophotrochozoa</taxon>
        <taxon>Mollusca</taxon>
        <taxon>Gastropoda</taxon>
        <taxon>Caenogastropoda</taxon>
        <taxon>Sorbeoconcha</taxon>
        <taxon>Cerithioidea</taxon>
        <taxon>Batillariidae</taxon>
        <taxon>Batillaria</taxon>
    </lineage>
</organism>
<dbReference type="PROSITE" id="PS50948">
    <property type="entry name" value="PAN"/>
    <property type="match status" value="1"/>
</dbReference>
<dbReference type="EMBL" id="JACVVK020000510">
    <property type="protein sequence ID" value="KAK7469634.1"/>
    <property type="molecule type" value="Genomic_DNA"/>
</dbReference>
<proteinExistence type="predicted"/>
<dbReference type="SUPFAM" id="SSF57414">
    <property type="entry name" value="Hairpin loop containing domain-like"/>
    <property type="match status" value="1"/>
</dbReference>
<evidence type="ECO:0000313" key="2">
    <source>
        <dbReference type="EMBL" id="KAK7469634.1"/>
    </source>
</evidence>
<protein>
    <recommendedName>
        <fullName evidence="1">Apple domain-containing protein</fullName>
    </recommendedName>
</protein>
<dbReference type="InterPro" id="IPR003609">
    <property type="entry name" value="Pan_app"/>
</dbReference>
<comment type="caution">
    <text evidence="2">The sequence shown here is derived from an EMBL/GenBank/DDBJ whole genome shotgun (WGS) entry which is preliminary data.</text>
</comment>
<name>A0ABD0JBN8_9CAEN</name>
<dbReference type="AlphaFoldDB" id="A0ABD0JBN8"/>
<sequence length="122" mass="13729">MVSSGTGRRERAVTEGGEQNTGCVGGDFGSVYTKYTGSAIVGYNAETVPSVTVQECFDICSQRDWECQTFDYELATETCHMRYISKFQVSEANWDVNNSQFDHYQKSCLWIYTPILYAQLTG</sequence>
<dbReference type="Proteomes" id="UP001519460">
    <property type="component" value="Unassembled WGS sequence"/>
</dbReference>
<feature type="domain" description="Apple" evidence="1">
    <location>
        <begin position="23"/>
        <end position="108"/>
    </location>
</feature>
<gene>
    <name evidence="2" type="ORF">BaRGS_00036363</name>
</gene>
<keyword evidence="3" id="KW-1185">Reference proteome</keyword>
<evidence type="ECO:0000259" key="1">
    <source>
        <dbReference type="PROSITE" id="PS50948"/>
    </source>
</evidence>
<evidence type="ECO:0000313" key="3">
    <source>
        <dbReference type="Proteomes" id="UP001519460"/>
    </source>
</evidence>
<dbReference type="Gene3D" id="3.50.4.10">
    <property type="entry name" value="Hepatocyte Growth Factor"/>
    <property type="match status" value="1"/>
</dbReference>
<dbReference type="Pfam" id="PF00024">
    <property type="entry name" value="PAN_1"/>
    <property type="match status" value="1"/>
</dbReference>
<accession>A0ABD0JBN8</accession>
<reference evidence="2 3" key="1">
    <citation type="journal article" date="2023" name="Sci. Data">
        <title>Genome assembly of the Korean intertidal mud-creeper Batillaria attramentaria.</title>
        <authorList>
            <person name="Patra A.K."/>
            <person name="Ho P.T."/>
            <person name="Jun S."/>
            <person name="Lee S.J."/>
            <person name="Kim Y."/>
            <person name="Won Y.J."/>
        </authorList>
    </citation>
    <scope>NUCLEOTIDE SEQUENCE [LARGE SCALE GENOMIC DNA]</scope>
    <source>
        <strain evidence="2">Wonlab-2016</strain>
    </source>
</reference>